<evidence type="ECO:0000256" key="3">
    <source>
        <dbReference type="SAM" id="Coils"/>
    </source>
</evidence>
<feature type="non-terminal residue" evidence="4">
    <location>
        <position position="1"/>
    </location>
</feature>
<feature type="coiled-coil region" evidence="3">
    <location>
        <begin position="2"/>
        <end position="48"/>
    </location>
</feature>
<keyword evidence="2 3" id="KW-0175">Coiled coil</keyword>
<evidence type="ECO:0000256" key="1">
    <source>
        <dbReference type="ARBA" id="ARBA00005921"/>
    </source>
</evidence>
<name>A0A392U8J9_9FABA</name>
<dbReference type="InterPro" id="IPR008587">
    <property type="entry name" value="FPP_plant"/>
</dbReference>
<organism evidence="4 5">
    <name type="scientific">Trifolium medium</name>
    <dbReference type="NCBI Taxonomy" id="97028"/>
    <lineage>
        <taxon>Eukaryota</taxon>
        <taxon>Viridiplantae</taxon>
        <taxon>Streptophyta</taxon>
        <taxon>Embryophyta</taxon>
        <taxon>Tracheophyta</taxon>
        <taxon>Spermatophyta</taxon>
        <taxon>Magnoliopsida</taxon>
        <taxon>eudicotyledons</taxon>
        <taxon>Gunneridae</taxon>
        <taxon>Pentapetalae</taxon>
        <taxon>rosids</taxon>
        <taxon>fabids</taxon>
        <taxon>Fabales</taxon>
        <taxon>Fabaceae</taxon>
        <taxon>Papilionoideae</taxon>
        <taxon>50 kb inversion clade</taxon>
        <taxon>NPAAA clade</taxon>
        <taxon>Hologalegina</taxon>
        <taxon>IRL clade</taxon>
        <taxon>Trifolieae</taxon>
        <taxon>Trifolium</taxon>
    </lineage>
</organism>
<keyword evidence="5" id="KW-1185">Reference proteome</keyword>
<dbReference type="Proteomes" id="UP000265520">
    <property type="component" value="Unassembled WGS sequence"/>
</dbReference>
<feature type="non-terminal residue" evidence="4">
    <location>
        <position position="82"/>
    </location>
</feature>
<dbReference type="Pfam" id="PF05911">
    <property type="entry name" value="FPP"/>
    <property type="match status" value="1"/>
</dbReference>
<reference evidence="4 5" key="1">
    <citation type="journal article" date="2018" name="Front. Plant Sci.">
        <title>Red Clover (Trifolium pratense) and Zigzag Clover (T. medium) - A Picture of Genomic Similarities and Differences.</title>
        <authorList>
            <person name="Dluhosova J."/>
            <person name="Istvanek J."/>
            <person name="Nedelnik J."/>
            <person name="Repkova J."/>
        </authorList>
    </citation>
    <scope>NUCLEOTIDE SEQUENCE [LARGE SCALE GENOMIC DNA]</scope>
    <source>
        <strain evidence="5">cv. 10/8</strain>
        <tissue evidence="4">Leaf</tissue>
    </source>
</reference>
<accession>A0A392U8J9</accession>
<protein>
    <submittedName>
        <fullName evidence="4">Filament-like plant protein 3-like</fullName>
    </submittedName>
</protein>
<sequence>KVAELEAQLQTAKEDAATSVNSGLMQRLEDVERENSSLKIELQSRLEELEFKTFERDWSTEAAETASKQHLESINKVAKLEA</sequence>
<dbReference type="EMBL" id="LXQA010749759">
    <property type="protein sequence ID" value="MCI69124.1"/>
    <property type="molecule type" value="Genomic_DNA"/>
</dbReference>
<evidence type="ECO:0000256" key="2">
    <source>
        <dbReference type="ARBA" id="ARBA00023054"/>
    </source>
</evidence>
<proteinExistence type="inferred from homology"/>
<dbReference type="PANTHER" id="PTHR31580:SF28">
    <property type="entry name" value="FILAMENT-LIKE PLANT PROTEIN"/>
    <property type="match status" value="1"/>
</dbReference>
<comment type="similarity">
    <text evidence="1">Belongs to the FPP family.</text>
</comment>
<dbReference type="AlphaFoldDB" id="A0A392U8J9"/>
<evidence type="ECO:0000313" key="4">
    <source>
        <dbReference type="EMBL" id="MCI69124.1"/>
    </source>
</evidence>
<comment type="caution">
    <text evidence="4">The sequence shown here is derived from an EMBL/GenBank/DDBJ whole genome shotgun (WGS) entry which is preliminary data.</text>
</comment>
<dbReference type="PANTHER" id="PTHR31580">
    <property type="entry name" value="FILAMENT-LIKE PLANT PROTEIN 4"/>
    <property type="match status" value="1"/>
</dbReference>
<evidence type="ECO:0000313" key="5">
    <source>
        <dbReference type="Proteomes" id="UP000265520"/>
    </source>
</evidence>